<comment type="caution">
    <text evidence="2">The sequence shown here is derived from an EMBL/GenBank/DDBJ whole genome shotgun (WGS) entry which is preliminary data.</text>
</comment>
<accession>A0ABT2M9F6</accession>
<keyword evidence="1" id="KW-0472">Membrane</keyword>
<feature type="transmembrane region" description="Helical" evidence="1">
    <location>
        <begin position="340"/>
        <end position="361"/>
    </location>
</feature>
<evidence type="ECO:0000313" key="3">
    <source>
        <dbReference type="Proteomes" id="UP001206639"/>
    </source>
</evidence>
<proteinExistence type="predicted"/>
<dbReference type="Proteomes" id="UP001206639">
    <property type="component" value="Unassembled WGS sequence"/>
</dbReference>
<name>A0ABT2M9F6_9MYCO</name>
<keyword evidence="3" id="KW-1185">Reference proteome</keyword>
<dbReference type="EMBL" id="JAODWD010000002">
    <property type="protein sequence ID" value="MCT7658898.1"/>
    <property type="molecule type" value="Genomic_DNA"/>
</dbReference>
<evidence type="ECO:0000256" key="1">
    <source>
        <dbReference type="SAM" id="Phobius"/>
    </source>
</evidence>
<organism evidence="2 3">
    <name type="scientific">Mycobacterium deserti</name>
    <dbReference type="NCBI Taxonomy" id="2978347"/>
    <lineage>
        <taxon>Bacteria</taxon>
        <taxon>Bacillati</taxon>
        <taxon>Actinomycetota</taxon>
        <taxon>Actinomycetes</taxon>
        <taxon>Mycobacteriales</taxon>
        <taxon>Mycobacteriaceae</taxon>
        <taxon>Mycobacterium</taxon>
    </lineage>
</organism>
<protein>
    <submittedName>
        <fullName evidence="2">Uncharacterized protein</fullName>
    </submittedName>
</protein>
<dbReference type="RefSeq" id="WP_260993078.1">
    <property type="nucleotide sequence ID" value="NZ_JAODWD010000002.1"/>
</dbReference>
<gene>
    <name evidence="2" type="ORF">N4S67_10735</name>
</gene>
<sequence>MMVGIDPALTSPGVHSRDVVLVAGPWLSGTTSLIAALRDLLPDQTFVEADELGPADAPAAVVFAVSAIAPLTESDCALLDLMGTHTDLIVGAVTKIDAHRNWRDVLAADRAVLAQRAPRYEHVQWVGVAAAPDLGEPRLDELVGVLRQRLTDPDVARRNRLRAWEARLETAIRRYQTDGEGSDRAARVTALRKTREDIVRGRRLAKSERTISLRSQVQQARLQLSHFARNRCTSVRSELQEDAAQLSRRGRSGFEAQVRARVAAVVDEVEEGITAHLRDAAAELTLPAPPVPAPIPPPDIGTPTLNSRRLETQLTMILGAGFGLGVALAVTRLFSGLVPGLTIAGLAAGGLVGLALTVWVVGIRGLLRDRAALDRWVSDVMTALRAALEERVASRVLAVETALTSELAARDDVESATAADRIAEIDAELRQHAVDTARAAGVRDRRLPTLRRALDTVRTELYGAERTEIENCGLTESINNRRSEF</sequence>
<evidence type="ECO:0000313" key="2">
    <source>
        <dbReference type="EMBL" id="MCT7658898.1"/>
    </source>
</evidence>
<feature type="transmembrane region" description="Helical" evidence="1">
    <location>
        <begin position="314"/>
        <end position="334"/>
    </location>
</feature>
<keyword evidence="1" id="KW-1133">Transmembrane helix</keyword>
<reference evidence="3" key="1">
    <citation type="submission" date="2023-07" db="EMBL/GenBank/DDBJ databases">
        <authorList>
            <person name="Deng Y."/>
            <person name="Zhang Y.-Q."/>
        </authorList>
    </citation>
    <scope>NUCLEOTIDE SEQUENCE [LARGE SCALE GENOMIC DNA]</scope>
    <source>
        <strain evidence="3">CPCC 205710</strain>
    </source>
</reference>
<keyword evidence="1" id="KW-0812">Transmembrane</keyword>